<evidence type="ECO:0000259" key="1">
    <source>
        <dbReference type="Pfam" id="PF10615"/>
    </source>
</evidence>
<dbReference type="InterPro" id="IPR037119">
    <property type="entry name" value="Haem_oxidase_HugZ-like_sf"/>
</dbReference>
<dbReference type="PANTHER" id="PTHR37375">
    <property type="entry name" value="EXPRESSED PROTEIN"/>
    <property type="match status" value="1"/>
</dbReference>
<dbReference type="InterPro" id="IPR012349">
    <property type="entry name" value="Split_barrel_FMN-bd"/>
</dbReference>
<dbReference type="InterPro" id="IPR019595">
    <property type="entry name" value="DUF2470"/>
</dbReference>
<gene>
    <name evidence="2" type="ORF">WN944_018259</name>
</gene>
<reference evidence="2 3" key="1">
    <citation type="submission" date="2024-05" db="EMBL/GenBank/DDBJ databases">
        <title>Haplotype-resolved chromosome-level genome assembly of Huyou (Citrus changshanensis).</title>
        <authorList>
            <person name="Miao C."/>
            <person name="Chen W."/>
            <person name="Wu Y."/>
            <person name="Wang L."/>
            <person name="Zhao S."/>
            <person name="Grierson D."/>
            <person name="Xu C."/>
            <person name="Chen K."/>
        </authorList>
    </citation>
    <scope>NUCLEOTIDE SEQUENCE [LARGE SCALE GENOMIC DNA]</scope>
    <source>
        <strain evidence="2">01-14</strain>
        <tissue evidence="2">Leaf</tissue>
    </source>
</reference>
<proteinExistence type="predicted"/>
<dbReference type="Pfam" id="PF10615">
    <property type="entry name" value="DUF2470"/>
    <property type="match status" value="1"/>
</dbReference>
<keyword evidence="3" id="KW-1185">Reference proteome</keyword>
<sequence>MKSNNATVLTLAEKCKNILAANWQGRLNTIKADAEGSKESIYTSKVKYMLKKGKPFIWVPEKDMHNVNTIIDERGSFAVASPTPGPLAKLLHSIKKIPTRVALSGDIAPLKSEKNDKNNFKLVNHSIQASKENAKFCFARQAQLAAECLKEVMLSEQRVIGESSYTVSGVLSSSNFITTSRNENLKDLLDEREKYVVYKFNISSCMYIDGHGGTHEVDLKDVQTSKADMLAPLSAKLIDGINQSEARRKALVLFCFVYLNANANAKDAFMLAVDRKGFDVLGKVPGPATKDGMPGFLWKEFRFTFKEEAHDVESFCSQLVQMEEEVVRKVSGFSGLA</sequence>
<comment type="caution">
    <text evidence="2">The sequence shown here is derived from an EMBL/GenBank/DDBJ whole genome shotgun (WGS) entry which is preliminary data.</text>
</comment>
<dbReference type="Gene3D" id="3.20.180.10">
    <property type="entry name" value="PNP-oxidase-like"/>
    <property type="match status" value="1"/>
</dbReference>
<dbReference type="EMBL" id="JBCGBO010000007">
    <property type="protein sequence ID" value="KAK9186870.1"/>
    <property type="molecule type" value="Genomic_DNA"/>
</dbReference>
<dbReference type="Gene3D" id="2.30.110.10">
    <property type="entry name" value="Electron Transport, Fmn-binding Protein, Chain A"/>
    <property type="match status" value="1"/>
</dbReference>
<protein>
    <recommendedName>
        <fullName evidence="1">DUF2470 domain-containing protein</fullName>
    </recommendedName>
</protein>
<dbReference type="SUPFAM" id="SSF50475">
    <property type="entry name" value="FMN-binding split barrel"/>
    <property type="match status" value="1"/>
</dbReference>
<organism evidence="2 3">
    <name type="scientific">Citrus x changshan-huyou</name>
    <dbReference type="NCBI Taxonomy" id="2935761"/>
    <lineage>
        <taxon>Eukaryota</taxon>
        <taxon>Viridiplantae</taxon>
        <taxon>Streptophyta</taxon>
        <taxon>Embryophyta</taxon>
        <taxon>Tracheophyta</taxon>
        <taxon>Spermatophyta</taxon>
        <taxon>Magnoliopsida</taxon>
        <taxon>eudicotyledons</taxon>
        <taxon>Gunneridae</taxon>
        <taxon>Pentapetalae</taxon>
        <taxon>rosids</taxon>
        <taxon>malvids</taxon>
        <taxon>Sapindales</taxon>
        <taxon>Rutaceae</taxon>
        <taxon>Aurantioideae</taxon>
        <taxon>Citrus</taxon>
    </lineage>
</organism>
<name>A0AAP0LTD8_9ROSI</name>
<evidence type="ECO:0000313" key="2">
    <source>
        <dbReference type="EMBL" id="KAK9186870.1"/>
    </source>
</evidence>
<dbReference type="Proteomes" id="UP001428341">
    <property type="component" value="Unassembled WGS sequence"/>
</dbReference>
<dbReference type="AlphaFoldDB" id="A0AAP0LTD8"/>
<dbReference type="PANTHER" id="PTHR37375:SF1">
    <property type="entry name" value="DUF2470 DOMAIN-CONTAINING PROTEIN"/>
    <property type="match status" value="1"/>
</dbReference>
<accession>A0AAP0LTD8</accession>
<evidence type="ECO:0000313" key="3">
    <source>
        <dbReference type="Proteomes" id="UP001428341"/>
    </source>
</evidence>
<feature type="domain" description="DUF2470" evidence="1">
    <location>
        <begin position="247"/>
        <end position="322"/>
    </location>
</feature>